<feature type="compositionally biased region" description="Polar residues" evidence="1">
    <location>
        <begin position="42"/>
        <end position="57"/>
    </location>
</feature>
<dbReference type="AlphaFoldDB" id="D3BMS2"/>
<dbReference type="GeneID" id="31367962"/>
<accession>D3BMS2</accession>
<comment type="caution">
    <text evidence="2">The sequence shown here is derived from an EMBL/GenBank/DDBJ whole genome shotgun (WGS) entry which is preliminary data.</text>
</comment>
<dbReference type="Proteomes" id="UP000001396">
    <property type="component" value="Unassembled WGS sequence"/>
</dbReference>
<dbReference type="RefSeq" id="XP_020429413.1">
    <property type="nucleotide sequence ID" value="XM_020583226.1"/>
</dbReference>
<proteinExistence type="predicted"/>
<dbReference type="InParanoid" id="D3BMS2"/>
<dbReference type="EMBL" id="ADBJ01000043">
    <property type="protein sequence ID" value="EFA77284.1"/>
    <property type="molecule type" value="Genomic_DNA"/>
</dbReference>
<evidence type="ECO:0000256" key="1">
    <source>
        <dbReference type="SAM" id="MobiDB-lite"/>
    </source>
</evidence>
<keyword evidence="3" id="KW-1185">Reference proteome</keyword>
<organism evidence="2 3">
    <name type="scientific">Heterostelium pallidum (strain ATCC 26659 / Pp 5 / PN500)</name>
    <name type="common">Cellular slime mold</name>
    <name type="synonym">Polysphondylium pallidum</name>
    <dbReference type="NCBI Taxonomy" id="670386"/>
    <lineage>
        <taxon>Eukaryota</taxon>
        <taxon>Amoebozoa</taxon>
        <taxon>Evosea</taxon>
        <taxon>Eumycetozoa</taxon>
        <taxon>Dictyostelia</taxon>
        <taxon>Acytosteliales</taxon>
        <taxon>Acytosteliaceae</taxon>
        <taxon>Heterostelium</taxon>
    </lineage>
</organism>
<evidence type="ECO:0000313" key="2">
    <source>
        <dbReference type="EMBL" id="EFA77284.1"/>
    </source>
</evidence>
<protein>
    <submittedName>
        <fullName evidence="2">Uncharacterized protein</fullName>
    </submittedName>
</protein>
<feature type="region of interest" description="Disordered" evidence="1">
    <location>
        <begin position="42"/>
        <end position="81"/>
    </location>
</feature>
<sequence length="81" mass="9414">MDNFFRHMEKPTMKPWIHEDFLGDYSDSPPIISVQNATLAPPSFSLQETQSSSTSNYNRKKGLMQETQENLHNDPARIFNR</sequence>
<evidence type="ECO:0000313" key="3">
    <source>
        <dbReference type="Proteomes" id="UP000001396"/>
    </source>
</evidence>
<reference evidence="2 3" key="1">
    <citation type="journal article" date="2011" name="Genome Res.">
        <title>Phylogeny-wide analysis of social amoeba genomes highlights ancient origins for complex intercellular communication.</title>
        <authorList>
            <person name="Heidel A.J."/>
            <person name="Lawal H.M."/>
            <person name="Felder M."/>
            <person name="Schilde C."/>
            <person name="Helps N.R."/>
            <person name="Tunggal B."/>
            <person name="Rivero F."/>
            <person name="John U."/>
            <person name="Schleicher M."/>
            <person name="Eichinger L."/>
            <person name="Platzer M."/>
            <person name="Noegel A.A."/>
            <person name="Schaap P."/>
            <person name="Gloeckner G."/>
        </authorList>
    </citation>
    <scope>NUCLEOTIDE SEQUENCE [LARGE SCALE GENOMIC DNA]</scope>
    <source>
        <strain evidence="3">ATCC 26659 / Pp 5 / PN500</strain>
    </source>
</reference>
<name>D3BMS2_HETP5</name>
<gene>
    <name evidence="2" type="ORF">PPL_12495</name>
</gene>